<evidence type="ECO:0000256" key="2">
    <source>
        <dbReference type="SAM" id="Phobius"/>
    </source>
</evidence>
<keyword evidence="2" id="KW-0812">Transmembrane</keyword>
<dbReference type="SUPFAM" id="SSF57501">
    <property type="entry name" value="Cystine-knot cytokines"/>
    <property type="match status" value="1"/>
</dbReference>
<dbReference type="Proteomes" id="UP001217089">
    <property type="component" value="Unassembled WGS sequence"/>
</dbReference>
<feature type="compositionally biased region" description="Acidic residues" evidence="1">
    <location>
        <begin position="137"/>
        <end position="154"/>
    </location>
</feature>
<dbReference type="InterPro" id="IPR052876">
    <property type="entry name" value="Insect_Hormone_Regulators"/>
</dbReference>
<evidence type="ECO:0000313" key="4">
    <source>
        <dbReference type="Proteomes" id="UP001217089"/>
    </source>
</evidence>
<protein>
    <submittedName>
        <fullName evidence="3">Uncharacterized protein</fullName>
    </submittedName>
</protein>
<dbReference type="PANTHER" id="PTHR39940">
    <property type="entry name" value="PROTHORACICOTROPIC HORMONE, ISOFORM F"/>
    <property type="match status" value="1"/>
</dbReference>
<keyword evidence="2" id="KW-0472">Membrane</keyword>
<evidence type="ECO:0000256" key="1">
    <source>
        <dbReference type="SAM" id="MobiDB-lite"/>
    </source>
</evidence>
<organism evidence="3 4">
    <name type="scientific">Tegillarca granosa</name>
    <name type="common">Malaysian cockle</name>
    <name type="synonym">Anadara granosa</name>
    <dbReference type="NCBI Taxonomy" id="220873"/>
    <lineage>
        <taxon>Eukaryota</taxon>
        <taxon>Metazoa</taxon>
        <taxon>Spiralia</taxon>
        <taxon>Lophotrochozoa</taxon>
        <taxon>Mollusca</taxon>
        <taxon>Bivalvia</taxon>
        <taxon>Autobranchia</taxon>
        <taxon>Pteriomorphia</taxon>
        <taxon>Arcoida</taxon>
        <taxon>Arcoidea</taxon>
        <taxon>Arcidae</taxon>
        <taxon>Tegillarca</taxon>
    </lineage>
</organism>
<dbReference type="PANTHER" id="PTHR39940:SF1">
    <property type="entry name" value="PROTHORACICOTROPIC HORMONE, ISOFORM F"/>
    <property type="match status" value="1"/>
</dbReference>
<evidence type="ECO:0000313" key="3">
    <source>
        <dbReference type="EMBL" id="KAJ8305430.1"/>
    </source>
</evidence>
<gene>
    <name evidence="3" type="ORF">KUTeg_015975</name>
</gene>
<keyword evidence="4" id="KW-1185">Reference proteome</keyword>
<feature type="transmembrane region" description="Helical" evidence="2">
    <location>
        <begin position="45"/>
        <end position="63"/>
    </location>
</feature>
<proteinExistence type="predicted"/>
<sequence length="353" mass="41871">MHTGDNRGGHYQSPLTDLVVKAKIKKRDGKQKQDKINKNVNRTRVFVYIVFYLFMLANTAVAYPSSPKIIEERNRTIVIFQNKPCRPVDPSHLHYQMGDLFDNSRMAMDEATVKRSSLRERSLEIDEDFKEEEIDIISENDDDGEGDDEIDDSVTSEKRLETSLEKLKSDKLKERTVTVRDWSENPQSPAYLDSMKFMRRKRDADLDESRTSEDTSTEAVKTYYQKLMEHKNLKRYIRKAKKLKKKNKLPWTCKMKKTWLRMDEGYFPPYIRSAECRSKKCFFDLNECIPKKYTIRLLRRDPNRCNPVPNTGIDTTYEEVWYFDRYHVTVWCDCGIAKVKKRRKSRNRKLGRP</sequence>
<name>A0ABQ9EPV1_TEGGR</name>
<dbReference type="EMBL" id="JARBDR010000813">
    <property type="protein sequence ID" value="KAJ8305430.1"/>
    <property type="molecule type" value="Genomic_DNA"/>
</dbReference>
<accession>A0ABQ9EPV1</accession>
<feature type="region of interest" description="Disordered" evidence="1">
    <location>
        <begin position="137"/>
        <end position="158"/>
    </location>
</feature>
<dbReference type="InterPro" id="IPR029034">
    <property type="entry name" value="Cystine-knot_cytokine"/>
</dbReference>
<dbReference type="Gene3D" id="2.10.90.10">
    <property type="entry name" value="Cystine-knot cytokines"/>
    <property type="match status" value="1"/>
</dbReference>
<comment type="caution">
    <text evidence="3">The sequence shown here is derived from an EMBL/GenBank/DDBJ whole genome shotgun (WGS) entry which is preliminary data.</text>
</comment>
<keyword evidence="2" id="KW-1133">Transmembrane helix</keyword>
<reference evidence="3 4" key="1">
    <citation type="submission" date="2022-12" db="EMBL/GenBank/DDBJ databases">
        <title>Chromosome-level genome of Tegillarca granosa.</title>
        <authorList>
            <person name="Kim J."/>
        </authorList>
    </citation>
    <scope>NUCLEOTIDE SEQUENCE [LARGE SCALE GENOMIC DNA]</scope>
    <source>
        <strain evidence="3">Teg-2019</strain>
        <tissue evidence="3">Adductor muscle</tissue>
    </source>
</reference>